<dbReference type="AlphaFoldDB" id="D2RE33"/>
<dbReference type="HOGENOM" id="CLU_049301_16_2_2"/>
<dbReference type="RefSeq" id="WP_012940713.1">
    <property type="nucleotide sequence ID" value="NC_013741.1"/>
</dbReference>
<dbReference type="Pfam" id="PF00582">
    <property type="entry name" value="Usp"/>
    <property type="match status" value="1"/>
</dbReference>
<dbReference type="CDD" id="cd00293">
    <property type="entry name" value="USP-like"/>
    <property type="match status" value="1"/>
</dbReference>
<proteinExistence type="inferred from homology"/>
<keyword evidence="4" id="KW-1185">Reference proteome</keyword>
<dbReference type="GeneID" id="8740015"/>
<dbReference type="KEGG" id="apo:Arcpr_1328"/>
<dbReference type="InterPro" id="IPR014729">
    <property type="entry name" value="Rossmann-like_a/b/a_fold"/>
</dbReference>
<evidence type="ECO:0000256" key="1">
    <source>
        <dbReference type="ARBA" id="ARBA00008791"/>
    </source>
</evidence>
<evidence type="ECO:0000259" key="2">
    <source>
        <dbReference type="Pfam" id="PF00582"/>
    </source>
</evidence>
<dbReference type="Proteomes" id="UP000001901">
    <property type="component" value="Chromosome"/>
</dbReference>
<dbReference type="EMBL" id="CP001857">
    <property type="protein sequence ID" value="ADB58377.1"/>
    <property type="molecule type" value="Genomic_DNA"/>
</dbReference>
<dbReference type="SUPFAM" id="SSF52402">
    <property type="entry name" value="Adenine nucleotide alpha hydrolases-like"/>
    <property type="match status" value="1"/>
</dbReference>
<dbReference type="OrthoDB" id="281037at2157"/>
<dbReference type="PANTHER" id="PTHR46268">
    <property type="entry name" value="STRESS RESPONSE PROTEIN NHAX"/>
    <property type="match status" value="1"/>
</dbReference>
<gene>
    <name evidence="3" type="ordered locus">Arcpr_1328</name>
</gene>
<dbReference type="PANTHER" id="PTHR46268:SF6">
    <property type="entry name" value="UNIVERSAL STRESS PROTEIN UP12"/>
    <property type="match status" value="1"/>
</dbReference>
<evidence type="ECO:0000313" key="3">
    <source>
        <dbReference type="EMBL" id="ADB58377.1"/>
    </source>
</evidence>
<sequence>MSIVVGLDGSDRSFRALRFALEEGKLRGVKVYAVHSLFGGDRTDMGDIERGEKILEEARKIAEEYGVEFEAKMLIRGKSPGEDIVEFAEEVNAIMIVLGMKRRSLMEEVILGKAAKYVVVKAKQPVVLVK</sequence>
<reference evidence="3 4" key="1">
    <citation type="journal article" date="2010" name="Stand. Genomic Sci.">
        <title>Complete genome sequence of Archaeoglobus profundus type strain (AV18).</title>
        <authorList>
            <person name="von Jan M."/>
            <person name="Lapidus A."/>
            <person name="Del Rio T.G."/>
            <person name="Copeland A."/>
            <person name="Tice H."/>
            <person name="Cheng J.F."/>
            <person name="Lucas S."/>
            <person name="Chen F."/>
            <person name="Nolan M."/>
            <person name="Goodwin L."/>
            <person name="Han C."/>
            <person name="Pitluck S."/>
            <person name="Liolios K."/>
            <person name="Ivanova N."/>
            <person name="Mavromatis K."/>
            <person name="Ovchinnikova G."/>
            <person name="Chertkov O."/>
            <person name="Pati A."/>
            <person name="Chen A."/>
            <person name="Palaniappan K."/>
            <person name="Land M."/>
            <person name="Hauser L."/>
            <person name="Chang Y.J."/>
            <person name="Jeffries C.D."/>
            <person name="Saunders E."/>
            <person name="Brettin T."/>
            <person name="Detter J.C."/>
            <person name="Chain P."/>
            <person name="Eichinger K."/>
            <person name="Huber H."/>
            <person name="Spring S."/>
            <person name="Rohde M."/>
            <person name="Goker M."/>
            <person name="Wirth R."/>
            <person name="Woyke T."/>
            <person name="Bristow J."/>
            <person name="Eisen J.A."/>
            <person name="Markowitz V."/>
            <person name="Hugenholtz P."/>
            <person name="Kyrpides N.C."/>
            <person name="Klenk H.P."/>
        </authorList>
    </citation>
    <scope>NUCLEOTIDE SEQUENCE [LARGE SCALE GENOMIC DNA]</scope>
    <source>
        <strain evidence="4">DSM 5631 / JCM 9629 / NBRC 100127 / Av18</strain>
    </source>
</reference>
<dbReference type="PaxDb" id="572546-Arcpr_1328"/>
<dbReference type="STRING" id="572546.Arcpr_1328"/>
<comment type="similarity">
    <text evidence="1">Belongs to the universal stress protein A family.</text>
</comment>
<protein>
    <submittedName>
        <fullName evidence="3">UspA domain protein</fullName>
    </submittedName>
</protein>
<dbReference type="Gene3D" id="3.40.50.620">
    <property type="entry name" value="HUPs"/>
    <property type="match status" value="1"/>
</dbReference>
<evidence type="ECO:0000313" key="4">
    <source>
        <dbReference type="Proteomes" id="UP000001901"/>
    </source>
</evidence>
<organism evidence="3 4">
    <name type="scientific">Archaeoglobus profundus (strain DSM 5631 / JCM 9629 / NBRC 100127 / Av18)</name>
    <dbReference type="NCBI Taxonomy" id="572546"/>
    <lineage>
        <taxon>Archaea</taxon>
        <taxon>Methanobacteriati</taxon>
        <taxon>Methanobacteriota</taxon>
        <taxon>Archaeoglobi</taxon>
        <taxon>Archaeoglobales</taxon>
        <taxon>Archaeoglobaceae</taxon>
        <taxon>Archaeoglobus</taxon>
    </lineage>
</organism>
<dbReference type="InterPro" id="IPR006015">
    <property type="entry name" value="Universal_stress_UspA"/>
</dbReference>
<name>D2RE33_ARCPA</name>
<dbReference type="InterPro" id="IPR006016">
    <property type="entry name" value="UspA"/>
</dbReference>
<dbReference type="PRINTS" id="PR01438">
    <property type="entry name" value="UNVRSLSTRESS"/>
</dbReference>
<feature type="domain" description="UspA" evidence="2">
    <location>
        <begin position="2"/>
        <end position="130"/>
    </location>
</feature>
<dbReference type="eggNOG" id="arCOG02053">
    <property type="taxonomic scope" value="Archaea"/>
</dbReference>
<accession>D2RE33</accession>